<evidence type="ECO:0000313" key="2">
    <source>
        <dbReference type="EMBL" id="EFX72125.1"/>
    </source>
</evidence>
<dbReference type="AlphaFoldDB" id="E9H809"/>
<keyword evidence="1" id="KW-0472">Membrane</keyword>
<dbReference type="KEGG" id="dpx:DAPPUDRAFT_326525"/>
<dbReference type="HOGENOM" id="CLU_1877541_0_0_1"/>
<dbReference type="PROSITE" id="PS51257">
    <property type="entry name" value="PROKAR_LIPOPROTEIN"/>
    <property type="match status" value="1"/>
</dbReference>
<dbReference type="Proteomes" id="UP000000305">
    <property type="component" value="Unassembled WGS sequence"/>
</dbReference>
<dbReference type="EMBL" id="GL732602">
    <property type="protein sequence ID" value="EFX72125.1"/>
    <property type="molecule type" value="Genomic_DNA"/>
</dbReference>
<organism evidence="2 3">
    <name type="scientific">Daphnia pulex</name>
    <name type="common">Water flea</name>
    <dbReference type="NCBI Taxonomy" id="6669"/>
    <lineage>
        <taxon>Eukaryota</taxon>
        <taxon>Metazoa</taxon>
        <taxon>Ecdysozoa</taxon>
        <taxon>Arthropoda</taxon>
        <taxon>Crustacea</taxon>
        <taxon>Branchiopoda</taxon>
        <taxon>Diplostraca</taxon>
        <taxon>Cladocera</taxon>
        <taxon>Anomopoda</taxon>
        <taxon>Daphniidae</taxon>
        <taxon>Daphnia</taxon>
    </lineage>
</organism>
<keyword evidence="3" id="KW-1185">Reference proteome</keyword>
<evidence type="ECO:0000313" key="3">
    <source>
        <dbReference type="Proteomes" id="UP000000305"/>
    </source>
</evidence>
<reference evidence="2 3" key="1">
    <citation type="journal article" date="2011" name="Science">
        <title>The ecoresponsive genome of Daphnia pulex.</title>
        <authorList>
            <person name="Colbourne J.K."/>
            <person name="Pfrender M.E."/>
            <person name="Gilbert D."/>
            <person name="Thomas W.K."/>
            <person name="Tucker A."/>
            <person name="Oakley T.H."/>
            <person name="Tokishita S."/>
            <person name="Aerts A."/>
            <person name="Arnold G.J."/>
            <person name="Basu M.K."/>
            <person name="Bauer D.J."/>
            <person name="Caceres C.E."/>
            <person name="Carmel L."/>
            <person name="Casola C."/>
            <person name="Choi J.H."/>
            <person name="Detter J.C."/>
            <person name="Dong Q."/>
            <person name="Dusheyko S."/>
            <person name="Eads B.D."/>
            <person name="Frohlich T."/>
            <person name="Geiler-Samerotte K.A."/>
            <person name="Gerlach D."/>
            <person name="Hatcher P."/>
            <person name="Jogdeo S."/>
            <person name="Krijgsveld J."/>
            <person name="Kriventseva E.V."/>
            <person name="Kultz D."/>
            <person name="Laforsch C."/>
            <person name="Lindquist E."/>
            <person name="Lopez J."/>
            <person name="Manak J.R."/>
            <person name="Muller J."/>
            <person name="Pangilinan J."/>
            <person name="Patwardhan R.P."/>
            <person name="Pitluck S."/>
            <person name="Pritham E.J."/>
            <person name="Rechtsteiner A."/>
            <person name="Rho M."/>
            <person name="Rogozin I.B."/>
            <person name="Sakarya O."/>
            <person name="Salamov A."/>
            <person name="Schaack S."/>
            <person name="Shapiro H."/>
            <person name="Shiga Y."/>
            <person name="Skalitzky C."/>
            <person name="Smith Z."/>
            <person name="Souvorov A."/>
            <person name="Sung W."/>
            <person name="Tang Z."/>
            <person name="Tsuchiya D."/>
            <person name="Tu H."/>
            <person name="Vos H."/>
            <person name="Wang M."/>
            <person name="Wolf Y.I."/>
            <person name="Yamagata H."/>
            <person name="Yamada T."/>
            <person name="Ye Y."/>
            <person name="Shaw J.R."/>
            <person name="Andrews J."/>
            <person name="Crease T.J."/>
            <person name="Tang H."/>
            <person name="Lucas S.M."/>
            <person name="Robertson H.M."/>
            <person name="Bork P."/>
            <person name="Koonin E.V."/>
            <person name="Zdobnov E.M."/>
            <person name="Grigoriev I.V."/>
            <person name="Lynch M."/>
            <person name="Boore J.L."/>
        </authorList>
    </citation>
    <scope>NUCLEOTIDE SEQUENCE [LARGE SCALE GENOMIC DNA]</scope>
</reference>
<keyword evidence="1" id="KW-0812">Transmembrane</keyword>
<feature type="transmembrane region" description="Helical" evidence="1">
    <location>
        <begin position="12"/>
        <end position="38"/>
    </location>
</feature>
<dbReference type="OrthoDB" id="5982705at2759"/>
<name>E9H809_DAPPU</name>
<feature type="transmembrane region" description="Helical" evidence="1">
    <location>
        <begin position="50"/>
        <end position="73"/>
    </location>
</feature>
<evidence type="ECO:0000256" key="1">
    <source>
        <dbReference type="SAM" id="Phobius"/>
    </source>
</evidence>
<proteinExistence type="predicted"/>
<protein>
    <recommendedName>
        <fullName evidence="4">Tetraspanin</fullName>
    </recommendedName>
</protein>
<dbReference type="eggNOG" id="KOG3882">
    <property type="taxonomic scope" value="Eukaryota"/>
</dbReference>
<dbReference type="InParanoid" id="E9H809"/>
<sequence length="136" mass="15136">MSFKKQNWGWMRHVLTALSVLIFFLGCIVIGYMSWVLATSTTVNRFLSGTLFLGASVLCILGEIGGIITLNIVQIQMECCGFSGPQEFAYSTLPIDDSCYEPHTDNSTDDDGSPIARSDWDETTFTTPHMRLKQVN</sequence>
<evidence type="ECO:0008006" key="4">
    <source>
        <dbReference type="Google" id="ProtNLM"/>
    </source>
</evidence>
<gene>
    <name evidence="2" type="ORF">DAPPUDRAFT_326525</name>
</gene>
<accession>E9H809</accession>
<keyword evidence="1" id="KW-1133">Transmembrane helix</keyword>